<evidence type="ECO:0000256" key="5">
    <source>
        <dbReference type="ARBA" id="ARBA00022725"/>
    </source>
</evidence>
<keyword evidence="6 10" id="KW-1133">Transmembrane helix</keyword>
<evidence type="ECO:0000256" key="4">
    <source>
        <dbReference type="ARBA" id="ARBA00022692"/>
    </source>
</evidence>
<feature type="transmembrane region" description="Helical" evidence="10">
    <location>
        <begin position="43"/>
        <end position="62"/>
    </location>
</feature>
<dbReference type="GO" id="GO:0004984">
    <property type="term" value="F:olfactory receptor activity"/>
    <property type="evidence" value="ECO:0007669"/>
    <property type="project" value="InterPro"/>
</dbReference>
<keyword evidence="9" id="KW-0807">Transducer</keyword>
<evidence type="ECO:0000313" key="11">
    <source>
        <dbReference type="EMBL" id="KAK2585688.1"/>
    </source>
</evidence>
<feature type="transmembrane region" description="Helical" evidence="10">
    <location>
        <begin position="68"/>
        <end position="90"/>
    </location>
</feature>
<gene>
    <name evidence="11" type="ORF">KPH14_010302</name>
</gene>
<dbReference type="GO" id="GO:0005549">
    <property type="term" value="F:odorant binding"/>
    <property type="evidence" value="ECO:0007669"/>
    <property type="project" value="InterPro"/>
</dbReference>
<keyword evidence="7 10" id="KW-0472">Membrane</keyword>
<feature type="transmembrane region" description="Helical" evidence="10">
    <location>
        <begin position="246"/>
        <end position="268"/>
    </location>
</feature>
<proteinExistence type="predicted"/>
<evidence type="ECO:0000256" key="9">
    <source>
        <dbReference type="ARBA" id="ARBA00023224"/>
    </source>
</evidence>
<evidence type="ECO:0000313" key="12">
    <source>
        <dbReference type="Proteomes" id="UP001258017"/>
    </source>
</evidence>
<keyword evidence="3" id="KW-0716">Sensory transduction</keyword>
<name>A0AAD9RU08_9HYME</name>
<evidence type="ECO:0000256" key="8">
    <source>
        <dbReference type="ARBA" id="ARBA00023170"/>
    </source>
</evidence>
<dbReference type="PANTHER" id="PTHR21137:SF35">
    <property type="entry name" value="ODORANT RECEPTOR 19A-RELATED"/>
    <property type="match status" value="1"/>
</dbReference>
<keyword evidence="5" id="KW-0552">Olfaction</keyword>
<evidence type="ECO:0008006" key="13">
    <source>
        <dbReference type="Google" id="ProtNLM"/>
    </source>
</evidence>
<keyword evidence="12" id="KW-1185">Reference proteome</keyword>
<feature type="transmembrane region" description="Helical" evidence="10">
    <location>
        <begin position="176"/>
        <end position="203"/>
    </location>
</feature>
<keyword evidence="2" id="KW-1003">Cell membrane</keyword>
<feature type="transmembrane region" description="Helical" evidence="10">
    <location>
        <begin position="136"/>
        <end position="156"/>
    </location>
</feature>
<dbReference type="Proteomes" id="UP001258017">
    <property type="component" value="Unassembled WGS sequence"/>
</dbReference>
<comment type="subcellular location">
    <subcellularLocation>
        <location evidence="1">Cell membrane</location>
        <topology evidence="1">Multi-pass membrane protein</topology>
    </subcellularLocation>
</comment>
<dbReference type="InterPro" id="IPR004117">
    <property type="entry name" value="7tm6_olfct_rcpt"/>
</dbReference>
<protein>
    <recommendedName>
        <fullName evidence="13">Odorant receptor</fullName>
    </recommendedName>
</protein>
<evidence type="ECO:0000256" key="7">
    <source>
        <dbReference type="ARBA" id="ARBA00023136"/>
    </source>
</evidence>
<dbReference type="GO" id="GO:0007165">
    <property type="term" value="P:signal transduction"/>
    <property type="evidence" value="ECO:0007669"/>
    <property type="project" value="UniProtKB-KW"/>
</dbReference>
<reference evidence="11" key="1">
    <citation type="submission" date="2021-08" db="EMBL/GenBank/DDBJ databases">
        <authorList>
            <person name="Misof B."/>
            <person name="Oliver O."/>
            <person name="Podsiadlowski L."/>
            <person name="Donath A."/>
            <person name="Peters R."/>
            <person name="Mayer C."/>
            <person name="Rust J."/>
            <person name="Gunkel S."/>
            <person name="Lesny P."/>
            <person name="Martin S."/>
            <person name="Oeyen J.P."/>
            <person name="Petersen M."/>
            <person name="Panagiotis P."/>
            <person name="Wilbrandt J."/>
            <person name="Tanja T."/>
        </authorList>
    </citation>
    <scope>NUCLEOTIDE SEQUENCE</scope>
    <source>
        <strain evidence="11">GBR_01_08_01A</strain>
        <tissue evidence="11">Thorax + abdomen</tissue>
    </source>
</reference>
<organism evidence="11 12">
    <name type="scientific">Odynerus spinipes</name>
    <dbReference type="NCBI Taxonomy" id="1348599"/>
    <lineage>
        <taxon>Eukaryota</taxon>
        <taxon>Metazoa</taxon>
        <taxon>Ecdysozoa</taxon>
        <taxon>Arthropoda</taxon>
        <taxon>Hexapoda</taxon>
        <taxon>Insecta</taxon>
        <taxon>Pterygota</taxon>
        <taxon>Neoptera</taxon>
        <taxon>Endopterygota</taxon>
        <taxon>Hymenoptera</taxon>
        <taxon>Apocrita</taxon>
        <taxon>Aculeata</taxon>
        <taxon>Vespoidea</taxon>
        <taxon>Vespidae</taxon>
        <taxon>Eumeninae</taxon>
        <taxon>Odynerus</taxon>
    </lineage>
</organism>
<evidence type="ECO:0000256" key="1">
    <source>
        <dbReference type="ARBA" id="ARBA00004651"/>
    </source>
</evidence>
<feature type="transmembrane region" description="Helical" evidence="10">
    <location>
        <begin position="493"/>
        <end position="516"/>
    </location>
</feature>
<evidence type="ECO:0000256" key="6">
    <source>
        <dbReference type="ARBA" id="ARBA00022989"/>
    </source>
</evidence>
<dbReference type="Pfam" id="PF02949">
    <property type="entry name" value="7tm_6"/>
    <property type="match status" value="2"/>
</dbReference>
<dbReference type="GO" id="GO:0005886">
    <property type="term" value="C:plasma membrane"/>
    <property type="evidence" value="ECO:0007669"/>
    <property type="project" value="UniProtKB-SubCell"/>
</dbReference>
<keyword evidence="8" id="KW-0675">Receptor</keyword>
<evidence type="ECO:0000256" key="3">
    <source>
        <dbReference type="ARBA" id="ARBA00022606"/>
    </source>
</evidence>
<evidence type="ECO:0000256" key="2">
    <source>
        <dbReference type="ARBA" id="ARBA00022475"/>
    </source>
</evidence>
<dbReference type="PANTHER" id="PTHR21137">
    <property type="entry name" value="ODORANT RECEPTOR"/>
    <property type="match status" value="1"/>
</dbReference>
<keyword evidence="4 10" id="KW-0812">Transmembrane</keyword>
<reference evidence="11" key="2">
    <citation type="journal article" date="2023" name="Commun. Biol.">
        <title>Intrasexual cuticular hydrocarbon dimorphism in a wasp sheds light on hydrocarbon biosynthesis genes in Hymenoptera.</title>
        <authorList>
            <person name="Moris V.C."/>
            <person name="Podsiadlowski L."/>
            <person name="Martin S."/>
            <person name="Oeyen J.P."/>
            <person name="Donath A."/>
            <person name="Petersen M."/>
            <person name="Wilbrandt J."/>
            <person name="Misof B."/>
            <person name="Liedtke D."/>
            <person name="Thamm M."/>
            <person name="Scheiner R."/>
            <person name="Schmitt T."/>
            <person name="Niehuis O."/>
        </authorList>
    </citation>
    <scope>NUCLEOTIDE SEQUENCE</scope>
    <source>
        <strain evidence="11">GBR_01_08_01A</strain>
    </source>
</reference>
<dbReference type="AlphaFoldDB" id="A0AAD9RU08"/>
<dbReference type="EMBL" id="JAIFRP010000021">
    <property type="protein sequence ID" value="KAK2585688.1"/>
    <property type="molecule type" value="Genomic_DNA"/>
</dbReference>
<comment type="caution">
    <text evidence="11">The sequence shown here is derived from an EMBL/GenBank/DDBJ whole genome shotgun (WGS) entry which is preliminary data.</text>
</comment>
<accession>A0AAD9RU08</accession>
<evidence type="ECO:0000256" key="10">
    <source>
        <dbReference type="SAM" id="Phobius"/>
    </source>
</evidence>
<sequence>MVALKVTPETALKFTKLGVAPLGSWPTATNAKKSELVLREIRWWMSFLIILSFLLASIYGIRKHYQDSVIVMESICFCMGSLQIWIKMMILRSQSSRLQMVTLEMEDFIRKMNTLERTILQRYVDKCAMFHLTMTFSYYTICVAFILGPTILLRPFPTFAEYPFEVESHPVHEIIYFQQAFVGIQAAVGVTIDCQVAFLLWFAGARFEILTMQLANIVNEHELESCVEQHLHLLSYAENIVKAVRFILLTSAGVSAICIVFGGVEFLFTDSLTLKMQFVSLIIGSTFELFLCCRPADNLMEMSSAIGLAAYRSDWIDKSQKMKSSIHYLIQRSQKPVTITINGILPSFSLRYYLTFLNACFRNGKPITVLRYSRRIFTNFIFDLLHVAGISIVLGPVVLPQPLPTFAVYPFDVESHPMYEIVYLQQAFSGVQASTGATIDCQVATLLWFAGARFEMLNFEVMNIRDECDLKECIIKHQQILRYSDNVIKTVRFVILATVGITAMLIVFSGLLFLFTDSTTIKFQFLVLDVVAIVQLFLTSYPAENLLEMSNAIGSAAYNSNWVNKSPQMWKNICVLIQRSQKSVNVSVGGFLPSLSLTYYMSFLSSSFSYFTTMRAMVN</sequence>
<feature type="transmembrane region" description="Helical" evidence="10">
    <location>
        <begin position="380"/>
        <end position="399"/>
    </location>
</feature>